<feature type="chain" id="PRO_5013369975" evidence="1">
    <location>
        <begin position="27"/>
        <end position="241"/>
    </location>
</feature>
<dbReference type="Gene3D" id="3.90.1720.10">
    <property type="entry name" value="endopeptidase domain like (from Nostoc punctiforme)"/>
    <property type="match status" value="1"/>
</dbReference>
<protein>
    <submittedName>
        <fullName evidence="2">Uncharacterized protein</fullName>
    </submittedName>
</protein>
<feature type="signal peptide" evidence="1">
    <location>
        <begin position="1"/>
        <end position="26"/>
    </location>
</feature>
<proteinExistence type="predicted"/>
<dbReference type="InterPro" id="IPR038765">
    <property type="entry name" value="Papain-like_cys_pep_sf"/>
</dbReference>
<dbReference type="AlphaFoldDB" id="A0A212KMR8"/>
<dbReference type="InterPro" id="IPR024453">
    <property type="entry name" value="Peptidase_C92"/>
</dbReference>
<organism evidence="2">
    <name type="scientific">uncultured Alphaproteobacteria bacterium</name>
    <dbReference type="NCBI Taxonomy" id="91750"/>
    <lineage>
        <taxon>Bacteria</taxon>
        <taxon>Pseudomonadati</taxon>
        <taxon>Pseudomonadota</taxon>
        <taxon>Alphaproteobacteria</taxon>
        <taxon>environmental samples</taxon>
    </lineage>
</organism>
<reference evidence="2" key="1">
    <citation type="submission" date="2016-04" db="EMBL/GenBank/DDBJ databases">
        <authorList>
            <person name="Evans L.H."/>
            <person name="Alamgir A."/>
            <person name="Owens N."/>
            <person name="Weber N.D."/>
            <person name="Virtaneva K."/>
            <person name="Barbian K."/>
            <person name="Babar A."/>
            <person name="Rosenke K."/>
        </authorList>
    </citation>
    <scope>NUCLEOTIDE SEQUENCE</scope>
    <source>
        <strain evidence="2">86</strain>
    </source>
</reference>
<evidence type="ECO:0000256" key="1">
    <source>
        <dbReference type="SAM" id="SignalP"/>
    </source>
</evidence>
<evidence type="ECO:0000313" key="2">
    <source>
        <dbReference type="EMBL" id="SBW12954.1"/>
    </source>
</evidence>
<dbReference type="EMBL" id="FLUO01000003">
    <property type="protein sequence ID" value="SBW12954.1"/>
    <property type="molecule type" value="Genomic_DNA"/>
</dbReference>
<dbReference type="SUPFAM" id="SSF54001">
    <property type="entry name" value="Cysteine proteinases"/>
    <property type="match status" value="1"/>
</dbReference>
<sequence length="241" mass="26645">MKTILGACLSAAVVTAAPGVPAQVFAQTGRSIVETYFFDKDPPSGALIFQERTDLEGTALSLATGSPYTHVGIIRITGGGPYVMQSSAATHGVAEIPLEDFIDVGVDRKFAIYVTKTDLRPAGQLNSPASLKAYDYDHLPYDSFYRLDSHAIYGAELIFKIFKDIGLPIGTLRKIGELNFDTEPGRKFLLNDWRERPECRSRELSRQGCWDRIKTEAVVTPKDLADDRNLELYMTTFDVGE</sequence>
<keyword evidence="1" id="KW-0732">Signal</keyword>
<gene>
    <name evidence="2" type="ORF">KL86APRO_30445</name>
</gene>
<name>A0A212KMR8_9PROT</name>
<dbReference type="Pfam" id="PF05708">
    <property type="entry name" value="Peptidase_C92"/>
    <property type="match status" value="1"/>
</dbReference>
<accession>A0A212KMR8</accession>